<keyword evidence="2 6" id="KW-0812">Transmembrane</keyword>
<geneLocation type="plasmid" evidence="9 10">
    <name>pTElox9</name>
</geneLocation>
<evidence type="ECO:0000256" key="4">
    <source>
        <dbReference type="ARBA" id="ARBA00023136"/>
    </source>
</evidence>
<comment type="subcellular location">
    <subcellularLocation>
        <location evidence="1">Membrane</location>
        <topology evidence="1">Single-pass membrane protein</topology>
    </subcellularLocation>
</comment>
<keyword evidence="3 6" id="KW-1133">Transmembrane helix</keyword>
<evidence type="ECO:0000256" key="5">
    <source>
        <dbReference type="SAM" id="Coils"/>
    </source>
</evidence>
<organism evidence="9 10">
    <name type="scientific">Thioclava electrotropha</name>
    <dbReference type="NCBI Taxonomy" id="1549850"/>
    <lineage>
        <taxon>Bacteria</taxon>
        <taxon>Pseudomonadati</taxon>
        <taxon>Pseudomonadota</taxon>
        <taxon>Alphaproteobacteria</taxon>
        <taxon>Rhodobacterales</taxon>
        <taxon>Paracoccaceae</taxon>
        <taxon>Thioclava</taxon>
    </lineage>
</organism>
<dbReference type="Gene3D" id="2.40.50.100">
    <property type="match status" value="1"/>
</dbReference>
<sequence>MSSSSAIDPSFIDGTHRRQTLKVARNTIRLVAGCVLIALIWAGFAQIDEVTRGDGRVVPLSRLQSIQSLEGGIISKLMVHEGDLVKPGQILVKMDPTQARSDYLQTKSEMEVLEAEIARLQAEVLEKPDIGFPAKMSEIEATEEKLFKARREKLEQSLKAIRDEEATIQKQIDITQPLTKDQSVSQIDLLKLEQQKATLVGKETETRNSYVQDAYKDLADRKAKLASLKEGIIQKEDQFKRTDIRSPVAGRVNNINITTLGGVVQPGQAIMEVTPIDDQLLIETRVRPRDVAFIAPGMPASVKITAYDYTVYGDLKGTVTQISEDTVQEKTQTGEQEYYKVMVKTDRNYLERGDQTYPIRPGMVAQVDIKSGQRSVLSYLMRPLLRAQLR</sequence>
<name>A0ABX6YZZ9_9RHOB</name>
<reference evidence="9 10" key="1">
    <citation type="submission" date="2020-05" db="EMBL/GenBank/DDBJ databases">
        <title>Thioclava electrotropha strain Elox9 finished genome.</title>
        <authorList>
            <person name="Rowe A.R."/>
            <person name="Wilbanks E.G."/>
        </authorList>
    </citation>
    <scope>NUCLEOTIDE SEQUENCE [LARGE SCALE GENOMIC DNA]</scope>
    <source>
        <strain evidence="9 10">Elox9</strain>
        <plasmid evidence="9 10">pTElox9</plasmid>
    </source>
</reference>
<dbReference type="Gene3D" id="1.10.287.470">
    <property type="entry name" value="Helix hairpin bin"/>
    <property type="match status" value="1"/>
</dbReference>
<evidence type="ECO:0000259" key="8">
    <source>
        <dbReference type="Pfam" id="PF26002"/>
    </source>
</evidence>
<dbReference type="Pfam" id="PF25917">
    <property type="entry name" value="BSH_RND"/>
    <property type="match status" value="1"/>
</dbReference>
<feature type="domain" description="AprE-like beta-barrel" evidence="8">
    <location>
        <begin position="280"/>
        <end position="372"/>
    </location>
</feature>
<gene>
    <name evidence="9" type="ORF">AKL02_020455</name>
</gene>
<keyword evidence="5" id="KW-0175">Coiled coil</keyword>
<dbReference type="EMBL" id="CP053563">
    <property type="protein sequence ID" value="QPZ93355.1"/>
    <property type="molecule type" value="Genomic_DNA"/>
</dbReference>
<dbReference type="InterPro" id="IPR058625">
    <property type="entry name" value="MdtA-like_BSH"/>
</dbReference>
<evidence type="ECO:0000256" key="2">
    <source>
        <dbReference type="ARBA" id="ARBA00022692"/>
    </source>
</evidence>
<feature type="domain" description="Multidrug resistance protein MdtA-like barrel-sandwich hybrid" evidence="7">
    <location>
        <begin position="71"/>
        <end position="273"/>
    </location>
</feature>
<dbReference type="RefSeq" id="WP_083080071.1">
    <property type="nucleotide sequence ID" value="NZ_CP053563.1"/>
</dbReference>
<keyword evidence="9" id="KW-0614">Plasmid</keyword>
<evidence type="ECO:0000256" key="6">
    <source>
        <dbReference type="SAM" id="Phobius"/>
    </source>
</evidence>
<evidence type="ECO:0000259" key="7">
    <source>
        <dbReference type="Pfam" id="PF25917"/>
    </source>
</evidence>
<evidence type="ECO:0000256" key="1">
    <source>
        <dbReference type="ARBA" id="ARBA00004167"/>
    </source>
</evidence>
<evidence type="ECO:0000313" key="10">
    <source>
        <dbReference type="Proteomes" id="UP000192422"/>
    </source>
</evidence>
<dbReference type="InterPro" id="IPR050739">
    <property type="entry name" value="MFP"/>
</dbReference>
<evidence type="ECO:0000256" key="3">
    <source>
        <dbReference type="ARBA" id="ARBA00022989"/>
    </source>
</evidence>
<keyword evidence="4 6" id="KW-0472">Membrane</keyword>
<keyword evidence="10" id="KW-1185">Reference proteome</keyword>
<dbReference type="PANTHER" id="PTHR30386">
    <property type="entry name" value="MEMBRANE FUSION SUBUNIT OF EMRAB-TOLC MULTIDRUG EFFLUX PUMP"/>
    <property type="match status" value="1"/>
</dbReference>
<protein>
    <submittedName>
        <fullName evidence="9">HlyD family efflux transporter periplasmic adaptor subunit</fullName>
    </submittedName>
</protein>
<accession>A0ABX6YZZ9</accession>
<proteinExistence type="predicted"/>
<dbReference type="Gene3D" id="2.40.30.170">
    <property type="match status" value="1"/>
</dbReference>
<dbReference type="Proteomes" id="UP000192422">
    <property type="component" value="Plasmid pTElox9"/>
</dbReference>
<feature type="coiled-coil region" evidence="5">
    <location>
        <begin position="103"/>
        <end position="171"/>
    </location>
</feature>
<dbReference type="SUPFAM" id="SSF111369">
    <property type="entry name" value="HlyD-like secretion proteins"/>
    <property type="match status" value="1"/>
</dbReference>
<dbReference type="Pfam" id="PF26002">
    <property type="entry name" value="Beta-barrel_AprE"/>
    <property type="match status" value="1"/>
</dbReference>
<feature type="transmembrane region" description="Helical" evidence="6">
    <location>
        <begin position="27"/>
        <end position="44"/>
    </location>
</feature>
<dbReference type="PRINTS" id="PR01490">
    <property type="entry name" value="RTXTOXIND"/>
</dbReference>
<dbReference type="InterPro" id="IPR058982">
    <property type="entry name" value="Beta-barrel_AprE"/>
</dbReference>
<evidence type="ECO:0000313" key="9">
    <source>
        <dbReference type="EMBL" id="QPZ93355.1"/>
    </source>
</evidence>
<dbReference type="PANTHER" id="PTHR30386:SF26">
    <property type="entry name" value="TRANSPORT PROTEIN COMB"/>
    <property type="match status" value="1"/>
</dbReference>